<reference evidence="3 4" key="1">
    <citation type="journal article" date="2018" name="Mol. Biol. Evol.">
        <title>Broad Genomic Sampling Reveals a Smut Pathogenic Ancestry of the Fungal Clade Ustilaginomycotina.</title>
        <authorList>
            <person name="Kijpornyongpan T."/>
            <person name="Mondo S.J."/>
            <person name="Barry K."/>
            <person name="Sandor L."/>
            <person name="Lee J."/>
            <person name="Lipzen A."/>
            <person name="Pangilinan J."/>
            <person name="LaButti K."/>
            <person name="Hainaut M."/>
            <person name="Henrissat B."/>
            <person name="Grigoriev I.V."/>
            <person name="Spatafora J.W."/>
            <person name="Aime M.C."/>
        </authorList>
    </citation>
    <scope>NUCLEOTIDE SEQUENCE [LARGE SCALE GENOMIC DNA]</scope>
    <source>
        <strain evidence="3 4">MCA 4186</strain>
    </source>
</reference>
<feature type="region of interest" description="Disordered" evidence="1">
    <location>
        <begin position="611"/>
        <end position="635"/>
    </location>
</feature>
<name>A0A316Z901_9BASI</name>
<protein>
    <submittedName>
        <fullName evidence="3">Uncharacterized protein</fullName>
    </submittedName>
</protein>
<keyword evidence="2" id="KW-1133">Transmembrane helix</keyword>
<feature type="region of interest" description="Disordered" evidence="1">
    <location>
        <begin position="1"/>
        <end position="60"/>
    </location>
</feature>
<sequence length="763" mass="81449">MSSGNRDVASMTASTSAHTLDDVVPAPSRMPLPHRCSSALTRSTGSELPPSASPTAPLLPLPQPAHVATYLPSGYVCDDPRGCSFSAEGELLIGGIGIDGRNTQTGEEGWASPRVARTPRRKDGGLRRGRLYPGADESGDVCLNSAAGFTACSPNNSSAGSCASRKSGSGKALRNAWRLVSRRPNSIIEEELPAPRPAVSVEDIVERRTCRPISLPDFRSHLLSQRLGAAASTSRVTLEPDLSFLGGAPVHAPRGVLDLEARGSSSDHEKTLVNDDVPVEHTGKGRARVVSPPEGDELDALDFVVAVDRYAREYRSLSASHKARIPELQRGDDAACRVSVSSQVLNKSDSRISISEQPLRKRFNNLVATYVGELGKPGQAPSRRAPRLSWMSGLGLISEELVRQTLADATLTTHPDALMALSVAVTAHLDTHVLPAFFESASQNLGTKAKRGRLAVGIVCTALAILLSVLLIIEPSPLSPHYHTPNAGDRGRVERWYRILTLPLWMAGFGYIIAAWTGVCVWLSLRGNHEPAKGTEEAKMQTPAHLIEASTGEKSAQADEDYKSEAGGDAAAEAAPTPGPWLMAPELKALLLYFVPSRFKRTAAEDALPRTATYASTTPAPAPVHRAERTTSRGVQTPLADPLVEQRRMSPSTSSVLARSFHVPGLPLSVGFVSAKPTLDALPRSPRLGTSTAAPSVHSVAAAPRSSPRTWWKAALNWTGFATDTEQVFDEHVRRTHQLSALKAMLQCTVLSVIATVVVVAIP</sequence>
<feature type="compositionally biased region" description="Basic and acidic residues" evidence="1">
    <location>
        <begin position="556"/>
        <end position="566"/>
    </location>
</feature>
<dbReference type="PANTHER" id="PTHR39466">
    <property type="entry name" value="RGS DOMAIN-CONTAINING PROTEIN"/>
    <property type="match status" value="1"/>
</dbReference>
<keyword evidence="2" id="KW-0472">Membrane</keyword>
<dbReference type="STRING" id="58919.A0A316Z901"/>
<dbReference type="AlphaFoldDB" id="A0A316Z901"/>
<evidence type="ECO:0000256" key="2">
    <source>
        <dbReference type="SAM" id="Phobius"/>
    </source>
</evidence>
<feature type="transmembrane region" description="Helical" evidence="2">
    <location>
        <begin position="744"/>
        <end position="762"/>
    </location>
</feature>
<feature type="transmembrane region" description="Helical" evidence="2">
    <location>
        <begin position="504"/>
        <end position="525"/>
    </location>
</feature>
<keyword evidence="4" id="KW-1185">Reference proteome</keyword>
<gene>
    <name evidence="3" type="ORF">FA09DRAFT_331129</name>
</gene>
<dbReference type="EMBL" id="KZ819298">
    <property type="protein sequence ID" value="PWN96643.1"/>
    <property type="molecule type" value="Genomic_DNA"/>
</dbReference>
<keyword evidence="2" id="KW-0812">Transmembrane</keyword>
<feature type="region of interest" description="Disordered" evidence="1">
    <location>
        <begin position="549"/>
        <end position="574"/>
    </location>
</feature>
<dbReference type="PANTHER" id="PTHR39466:SF1">
    <property type="entry name" value="RGS DOMAIN-CONTAINING PROTEIN"/>
    <property type="match status" value="1"/>
</dbReference>
<proteinExistence type="predicted"/>
<evidence type="ECO:0000313" key="4">
    <source>
        <dbReference type="Proteomes" id="UP000245946"/>
    </source>
</evidence>
<feature type="compositionally biased region" description="Polar residues" evidence="1">
    <location>
        <begin position="1"/>
        <end position="18"/>
    </location>
</feature>
<organism evidence="3 4">
    <name type="scientific">Tilletiopsis washingtonensis</name>
    <dbReference type="NCBI Taxonomy" id="58919"/>
    <lineage>
        <taxon>Eukaryota</taxon>
        <taxon>Fungi</taxon>
        <taxon>Dikarya</taxon>
        <taxon>Basidiomycota</taxon>
        <taxon>Ustilaginomycotina</taxon>
        <taxon>Exobasidiomycetes</taxon>
        <taxon>Entylomatales</taxon>
        <taxon>Entylomatales incertae sedis</taxon>
        <taxon>Tilletiopsis</taxon>
    </lineage>
</organism>
<accession>A0A316Z901</accession>
<evidence type="ECO:0000313" key="3">
    <source>
        <dbReference type="EMBL" id="PWN96643.1"/>
    </source>
</evidence>
<dbReference type="Proteomes" id="UP000245946">
    <property type="component" value="Unassembled WGS sequence"/>
</dbReference>
<dbReference type="OrthoDB" id="3350517at2759"/>
<feature type="transmembrane region" description="Helical" evidence="2">
    <location>
        <begin position="454"/>
        <end position="473"/>
    </location>
</feature>
<dbReference type="GeneID" id="37270426"/>
<dbReference type="RefSeq" id="XP_025596922.1">
    <property type="nucleotide sequence ID" value="XM_025742882.1"/>
</dbReference>
<evidence type="ECO:0000256" key="1">
    <source>
        <dbReference type="SAM" id="MobiDB-lite"/>
    </source>
</evidence>
<feature type="compositionally biased region" description="Low complexity" evidence="1">
    <location>
        <begin position="46"/>
        <end position="56"/>
    </location>
</feature>